<dbReference type="Proteomes" id="UP000322917">
    <property type="component" value="Unassembled WGS sequence"/>
</dbReference>
<feature type="domain" description="Mce/MlaD" evidence="2">
    <location>
        <begin position="36"/>
        <end position="110"/>
    </location>
</feature>
<keyword evidence="1" id="KW-0472">Membrane</keyword>
<sequence>MRLSTEGRVGAVTLVGLALLAYMIIHLGNFTFREDGYPLQAVFGQVSGLKQGNIVRYAGVEVGSVKGIQVNPDGVLVQMLIHSGVAIPEGSSFVIGTDGLLGEKFIEIYPASQATGFLAPNAVVRGQDPQGLEHLIATADKVLLDVQKLVQSLNDVFGDEKVKASFKDTVINAKEITANLNALTATLARMAAHNEGNVDVIAGNLRDVSGNLSAVTARVDKLIAGVDNNGQTAADLRETLANIKSTSNRIEKMAASLEGVVTDPQTGENLRQTLKNTREASEKANKMLGKMNSLSAETNFEMLYSPDSEKYQSNADIKINTSPNQFAVVGVHGIGDGNKGNLQVGTGDDRFDSRLGIVEGKPGAGIDAKLGNQMRFSVDVYDPNDVRVKLRTEYQLNPDTFLVGQTENANKTPDRSTYFGVKHTF</sequence>
<dbReference type="Pfam" id="PF02470">
    <property type="entry name" value="MlaD"/>
    <property type="match status" value="1"/>
</dbReference>
<dbReference type="Gene3D" id="1.10.287.950">
    <property type="entry name" value="Methyl-accepting chemotaxis protein"/>
    <property type="match status" value="1"/>
</dbReference>
<evidence type="ECO:0000313" key="3">
    <source>
        <dbReference type="EMBL" id="SHI52129.1"/>
    </source>
</evidence>
<dbReference type="InterPro" id="IPR052336">
    <property type="entry name" value="MlaD_Phospholipid_Transporter"/>
</dbReference>
<reference evidence="3 4" key="1">
    <citation type="submission" date="2016-11" db="EMBL/GenBank/DDBJ databases">
        <authorList>
            <person name="Varghese N."/>
            <person name="Submissions S."/>
        </authorList>
    </citation>
    <scope>NUCLEOTIDE SEQUENCE [LARGE SCALE GENOMIC DNA]</scope>
    <source>
        <strain evidence="3 4">DSM 15287</strain>
    </source>
</reference>
<evidence type="ECO:0000259" key="2">
    <source>
        <dbReference type="Pfam" id="PF02470"/>
    </source>
</evidence>
<keyword evidence="4" id="KW-1185">Reference proteome</keyword>
<evidence type="ECO:0000256" key="1">
    <source>
        <dbReference type="SAM" id="Phobius"/>
    </source>
</evidence>
<protein>
    <submittedName>
        <fullName evidence="3">Phospholipid/cholesterol/gamma-HCH transport system substrate-binding protein</fullName>
    </submittedName>
</protein>
<dbReference type="RefSeq" id="WP_149733399.1">
    <property type="nucleotide sequence ID" value="NZ_FQZD01000005.1"/>
</dbReference>
<dbReference type="PANTHER" id="PTHR33371:SF4">
    <property type="entry name" value="INTERMEMBRANE PHOSPHOLIPID TRANSPORT SYSTEM BINDING PROTEIN MLAD"/>
    <property type="match status" value="1"/>
</dbReference>
<dbReference type="EMBL" id="FQZD01000005">
    <property type="protein sequence ID" value="SHI52129.1"/>
    <property type="molecule type" value="Genomic_DNA"/>
</dbReference>
<dbReference type="PANTHER" id="PTHR33371">
    <property type="entry name" value="INTERMEMBRANE PHOSPHOLIPID TRANSPORT SYSTEM BINDING PROTEIN MLAD-RELATED"/>
    <property type="match status" value="1"/>
</dbReference>
<keyword evidence="1" id="KW-0812">Transmembrane</keyword>
<accession>A0A1M6BTR7</accession>
<evidence type="ECO:0000313" key="4">
    <source>
        <dbReference type="Proteomes" id="UP000322917"/>
    </source>
</evidence>
<name>A0A1M6BTR7_9FIRM</name>
<keyword evidence="1" id="KW-1133">Transmembrane helix</keyword>
<dbReference type="InterPro" id="IPR003399">
    <property type="entry name" value="Mce/MlaD"/>
</dbReference>
<organism evidence="3 4">
    <name type="scientific">Propionispora hippei DSM 15287</name>
    <dbReference type="NCBI Taxonomy" id="1123003"/>
    <lineage>
        <taxon>Bacteria</taxon>
        <taxon>Bacillati</taxon>
        <taxon>Bacillota</taxon>
        <taxon>Negativicutes</taxon>
        <taxon>Selenomonadales</taxon>
        <taxon>Sporomusaceae</taxon>
        <taxon>Propionispora</taxon>
    </lineage>
</organism>
<dbReference type="AlphaFoldDB" id="A0A1M6BTR7"/>
<proteinExistence type="predicted"/>
<feature type="transmembrane region" description="Helical" evidence="1">
    <location>
        <begin position="12"/>
        <end position="32"/>
    </location>
</feature>
<dbReference type="OrthoDB" id="9764664at2"/>
<gene>
    <name evidence="3" type="ORF">SAMN02745170_00512</name>
</gene>